<accession>A0A0L0F666</accession>
<protein>
    <submittedName>
        <fullName evidence="1">Uncharacterized protein</fullName>
    </submittedName>
</protein>
<name>A0A0L0F666_9EUKA</name>
<feature type="non-terminal residue" evidence="1">
    <location>
        <position position="119"/>
    </location>
</feature>
<dbReference type="Proteomes" id="UP000054560">
    <property type="component" value="Unassembled WGS sequence"/>
</dbReference>
<dbReference type="RefSeq" id="XP_014146139.1">
    <property type="nucleotide sequence ID" value="XM_014290664.1"/>
</dbReference>
<sequence>MSPASYITEGTVDTNPHVVSNMPPDVKNIVKKRKVCFTVETKEERPDGHTVMAHARKRYQRDIDDDIPDLTLNKQHPYGVKPLGNMYMSEVKCIRKHGLGAFAALDDELFIQFLGELQA</sequence>
<organism evidence="1 2">
    <name type="scientific">Sphaeroforma arctica JP610</name>
    <dbReference type="NCBI Taxonomy" id="667725"/>
    <lineage>
        <taxon>Eukaryota</taxon>
        <taxon>Ichthyosporea</taxon>
        <taxon>Ichthyophonida</taxon>
        <taxon>Sphaeroforma</taxon>
    </lineage>
</organism>
<proteinExistence type="predicted"/>
<evidence type="ECO:0000313" key="2">
    <source>
        <dbReference type="Proteomes" id="UP000054560"/>
    </source>
</evidence>
<evidence type="ECO:0000313" key="1">
    <source>
        <dbReference type="EMBL" id="KNC72237.1"/>
    </source>
</evidence>
<dbReference type="GeneID" id="25915715"/>
<gene>
    <name evidence="1" type="ORF">SARC_15211</name>
</gene>
<reference evidence="1 2" key="1">
    <citation type="submission" date="2011-02" db="EMBL/GenBank/DDBJ databases">
        <title>The Genome Sequence of Sphaeroforma arctica JP610.</title>
        <authorList>
            <consortium name="The Broad Institute Genome Sequencing Platform"/>
            <person name="Russ C."/>
            <person name="Cuomo C."/>
            <person name="Young S.K."/>
            <person name="Zeng Q."/>
            <person name="Gargeya S."/>
            <person name="Alvarado L."/>
            <person name="Berlin A."/>
            <person name="Chapman S.B."/>
            <person name="Chen Z."/>
            <person name="Freedman E."/>
            <person name="Gellesch M."/>
            <person name="Goldberg J."/>
            <person name="Griggs A."/>
            <person name="Gujja S."/>
            <person name="Heilman E."/>
            <person name="Heiman D."/>
            <person name="Howarth C."/>
            <person name="Mehta T."/>
            <person name="Neiman D."/>
            <person name="Pearson M."/>
            <person name="Roberts A."/>
            <person name="Saif S."/>
            <person name="Shea T."/>
            <person name="Shenoy N."/>
            <person name="Sisk P."/>
            <person name="Stolte C."/>
            <person name="Sykes S."/>
            <person name="White J."/>
            <person name="Yandava C."/>
            <person name="Burger G."/>
            <person name="Gray M.W."/>
            <person name="Holland P.W.H."/>
            <person name="King N."/>
            <person name="Lang F.B.F."/>
            <person name="Roger A.J."/>
            <person name="Ruiz-Trillo I."/>
            <person name="Haas B."/>
            <person name="Nusbaum C."/>
            <person name="Birren B."/>
        </authorList>
    </citation>
    <scope>NUCLEOTIDE SEQUENCE [LARGE SCALE GENOMIC DNA]</scope>
    <source>
        <strain evidence="1 2">JP610</strain>
    </source>
</reference>
<keyword evidence="2" id="KW-1185">Reference proteome</keyword>
<dbReference type="EMBL" id="KQ247373">
    <property type="protein sequence ID" value="KNC72237.1"/>
    <property type="molecule type" value="Genomic_DNA"/>
</dbReference>
<dbReference type="AlphaFoldDB" id="A0A0L0F666"/>